<dbReference type="InterPro" id="IPR040919">
    <property type="entry name" value="Asparaginase_C"/>
</dbReference>
<dbReference type="PROSITE" id="PS51732">
    <property type="entry name" value="ASN_GLN_ASE_3"/>
    <property type="match status" value="1"/>
</dbReference>
<dbReference type="InterPro" id="IPR006034">
    <property type="entry name" value="Asparaginase/glutaminase-like"/>
</dbReference>
<dbReference type="CDD" id="cd08964">
    <property type="entry name" value="L-asparaginase_II"/>
    <property type="match status" value="1"/>
</dbReference>
<dbReference type="Pfam" id="PF17763">
    <property type="entry name" value="Asparaginase_C"/>
    <property type="match status" value="1"/>
</dbReference>
<dbReference type="EMBL" id="JAZGQK010000002">
    <property type="protein sequence ID" value="MEE6257412.1"/>
    <property type="molecule type" value="Genomic_DNA"/>
</dbReference>
<dbReference type="InterPro" id="IPR037152">
    <property type="entry name" value="L-asparaginase_N_sf"/>
</dbReference>
<feature type="domain" description="L-asparaginase N-terminal" evidence="4">
    <location>
        <begin position="4"/>
        <end position="184"/>
    </location>
</feature>
<evidence type="ECO:0000256" key="1">
    <source>
        <dbReference type="ARBA" id="ARBA00010518"/>
    </source>
</evidence>
<dbReference type="Gene3D" id="3.40.50.40">
    <property type="match status" value="1"/>
</dbReference>
<dbReference type="PIRSF" id="PIRSF001220">
    <property type="entry name" value="L-ASNase_gatD"/>
    <property type="match status" value="1"/>
</dbReference>
<dbReference type="SFLD" id="SFLDS00057">
    <property type="entry name" value="Glutaminase/Asparaginase"/>
    <property type="match status" value="1"/>
</dbReference>
<evidence type="ECO:0000256" key="3">
    <source>
        <dbReference type="PROSITE-ProRule" id="PRU10100"/>
    </source>
</evidence>
<organism evidence="6 7">
    <name type="scientific">Plantactinospora sonchi</name>
    <dbReference type="NCBI Taxonomy" id="1544735"/>
    <lineage>
        <taxon>Bacteria</taxon>
        <taxon>Bacillati</taxon>
        <taxon>Actinomycetota</taxon>
        <taxon>Actinomycetes</taxon>
        <taxon>Micromonosporales</taxon>
        <taxon>Micromonosporaceae</taxon>
        <taxon>Plantactinospora</taxon>
    </lineage>
</organism>
<dbReference type="PROSITE" id="PS00917">
    <property type="entry name" value="ASN_GLN_ASE_2"/>
    <property type="match status" value="1"/>
</dbReference>
<dbReference type="Pfam" id="PF00710">
    <property type="entry name" value="Asparaginase"/>
    <property type="match status" value="1"/>
</dbReference>
<proteinExistence type="inferred from homology"/>
<name>A0ABU7RLP0_9ACTN</name>
<evidence type="ECO:0000259" key="4">
    <source>
        <dbReference type="Pfam" id="PF00710"/>
    </source>
</evidence>
<dbReference type="InterPro" id="IPR027474">
    <property type="entry name" value="L-asparaginase_N"/>
</dbReference>
<comment type="similarity">
    <text evidence="1">Belongs to the asparaginase 1 family.</text>
</comment>
<dbReference type="PANTHER" id="PTHR11707:SF28">
    <property type="entry name" value="60 KDA LYSOPHOSPHOLIPASE"/>
    <property type="match status" value="1"/>
</dbReference>
<gene>
    <name evidence="6" type="ORF">V1633_02775</name>
</gene>
<feature type="active site" evidence="3">
    <location>
        <position position="87"/>
    </location>
</feature>
<accession>A0ABU7RLP0</accession>
<dbReference type="InterPro" id="IPR004550">
    <property type="entry name" value="AsnASE_II"/>
</dbReference>
<dbReference type="InterPro" id="IPR027473">
    <property type="entry name" value="L-asparaginase_C"/>
</dbReference>
<dbReference type="PANTHER" id="PTHR11707">
    <property type="entry name" value="L-ASPARAGINASE"/>
    <property type="match status" value="1"/>
</dbReference>
<sequence length="345" mass="35428">MDRRVLLLATGDTIAYSTGAGREGVASGARLLADVPETRRAARVVVEDVPAEPSWDMSTATMLALARRARSALVDDGFDGVVVSHGTDTLEETAYLTDLVAGAAVSRGAIVFTGAVRQRDALSADGPRNLASSTAAAADPALRGAGVLACLDDELHAARWVGAVDASTVRAFSSAPYPPLGRVVDAPGERAGFRVELVGSPPPRPPEAYGEPETGVALIKTYPGMEAEVLTAVVDAGARGVVLEGTGSGNIPVSLFAAIGDLLEWDIPVVVASRCRTREVDLTELPPPAGLAGRLGAIGARGLPAGKARYALMVALGGATRFGGGVAAARDWFHRFGSATDERPA</sequence>
<dbReference type="RefSeq" id="WP_331212526.1">
    <property type="nucleotide sequence ID" value="NZ_JAZGQK010000002.1"/>
</dbReference>
<evidence type="ECO:0000256" key="2">
    <source>
        <dbReference type="ARBA" id="ARBA00022801"/>
    </source>
</evidence>
<keyword evidence="2" id="KW-0378">Hydrolase</keyword>
<dbReference type="Gene3D" id="3.40.50.1170">
    <property type="entry name" value="L-asparaginase, N-terminal domain"/>
    <property type="match status" value="1"/>
</dbReference>
<dbReference type="SMART" id="SM00870">
    <property type="entry name" value="Asparaginase"/>
    <property type="match status" value="1"/>
</dbReference>
<comment type="caution">
    <text evidence="6">The sequence shown here is derived from an EMBL/GenBank/DDBJ whole genome shotgun (WGS) entry which is preliminary data.</text>
</comment>
<dbReference type="InterPro" id="IPR036152">
    <property type="entry name" value="Asp/glu_Ase-like_sf"/>
</dbReference>
<dbReference type="InterPro" id="IPR027475">
    <property type="entry name" value="Asparaginase/glutaminase_AS2"/>
</dbReference>
<evidence type="ECO:0000313" key="7">
    <source>
        <dbReference type="Proteomes" id="UP001332243"/>
    </source>
</evidence>
<dbReference type="Proteomes" id="UP001332243">
    <property type="component" value="Unassembled WGS sequence"/>
</dbReference>
<evidence type="ECO:0000259" key="5">
    <source>
        <dbReference type="Pfam" id="PF17763"/>
    </source>
</evidence>
<evidence type="ECO:0000313" key="6">
    <source>
        <dbReference type="EMBL" id="MEE6257412.1"/>
    </source>
</evidence>
<dbReference type="PRINTS" id="PR00139">
    <property type="entry name" value="ASNGLNASE"/>
</dbReference>
<feature type="domain" description="Asparaginase/glutaminase C-terminal" evidence="5">
    <location>
        <begin position="216"/>
        <end position="317"/>
    </location>
</feature>
<reference evidence="6 7" key="1">
    <citation type="submission" date="2024-01" db="EMBL/GenBank/DDBJ databases">
        <title>Genome insights into Plantactinospora sonchi sp. nov.</title>
        <authorList>
            <person name="Wang L."/>
        </authorList>
    </citation>
    <scope>NUCLEOTIDE SEQUENCE [LARGE SCALE GENOMIC DNA]</scope>
    <source>
        <strain evidence="6 7">NEAU-QY2</strain>
    </source>
</reference>
<keyword evidence="7" id="KW-1185">Reference proteome</keyword>
<protein>
    <submittedName>
        <fullName evidence="6">Asparaginase</fullName>
    </submittedName>
</protein>
<dbReference type="SUPFAM" id="SSF53774">
    <property type="entry name" value="Glutaminase/Asparaginase"/>
    <property type="match status" value="1"/>
</dbReference>
<dbReference type="PIRSF" id="PIRSF500176">
    <property type="entry name" value="L_ASNase"/>
    <property type="match status" value="1"/>
</dbReference>